<dbReference type="KEGG" id="hdh:G5B40_04215"/>
<accession>A0A7L5BWU6</accession>
<dbReference type="EMBL" id="CP049056">
    <property type="protein sequence ID" value="QIE54716.1"/>
    <property type="molecule type" value="Genomic_DNA"/>
</dbReference>
<protein>
    <submittedName>
        <fullName evidence="1">DUF937 domain-containing protein</fullName>
    </submittedName>
</protein>
<evidence type="ECO:0000313" key="1">
    <source>
        <dbReference type="EMBL" id="QIE54716.1"/>
    </source>
</evidence>
<dbReference type="Pfam" id="PF06078">
    <property type="entry name" value="DUF937"/>
    <property type="match status" value="1"/>
</dbReference>
<dbReference type="RefSeq" id="WP_165095423.1">
    <property type="nucleotide sequence ID" value="NZ_CP049056.1"/>
</dbReference>
<evidence type="ECO:0000313" key="2">
    <source>
        <dbReference type="Proteomes" id="UP000503336"/>
    </source>
</evidence>
<dbReference type="Proteomes" id="UP000503336">
    <property type="component" value="Chromosome"/>
</dbReference>
<dbReference type="AlphaFoldDB" id="A0A7L5BWU6"/>
<sequence length="226" mass="21888">MSLLDLLNQAQGGRGLADLGRAFGLDPAMTEALAAQIAPAISGGVKRKAAEEGGLGVVLGQLQGQGQAGYYDAPTVAAAPEARVAGEDFLSQLFGDRQAAPELARAAAVKTGAPPEKAEAFTPALAAMLQGGMQRAAPDEEIDAAIGGMEVAGGDRAGAGLGDLLGALGGASSGEGGALGGIMAALTGGGGRAGAAPGGGLGQLLQMLDADGDGSPLDDVIGRFLK</sequence>
<dbReference type="InterPro" id="IPR009282">
    <property type="entry name" value="DUF937"/>
</dbReference>
<name>A0A7L5BWU6_9RHOB</name>
<gene>
    <name evidence="1" type="ORF">G5B40_04215</name>
</gene>
<reference evidence="1 2" key="1">
    <citation type="submission" date="2020-02" db="EMBL/GenBank/DDBJ databases">
        <title>complete genome sequence of Rhodobacteraceae bacterium.</title>
        <authorList>
            <person name="Park J."/>
            <person name="Kim Y.-S."/>
            <person name="Kim K.-H."/>
        </authorList>
    </citation>
    <scope>NUCLEOTIDE SEQUENCE [LARGE SCALE GENOMIC DNA]</scope>
    <source>
        <strain evidence="1 2">RR4-56</strain>
    </source>
</reference>
<proteinExistence type="predicted"/>
<keyword evidence="2" id="KW-1185">Reference proteome</keyword>
<organism evidence="1 2">
    <name type="scientific">Pikeienuella piscinae</name>
    <dbReference type="NCBI Taxonomy" id="2748098"/>
    <lineage>
        <taxon>Bacteria</taxon>
        <taxon>Pseudomonadati</taxon>
        <taxon>Pseudomonadota</taxon>
        <taxon>Alphaproteobacteria</taxon>
        <taxon>Rhodobacterales</taxon>
        <taxon>Paracoccaceae</taxon>
        <taxon>Pikeienuella</taxon>
    </lineage>
</organism>